<dbReference type="NCBIfam" id="TIGR00525">
    <property type="entry name" value="folB"/>
    <property type="match status" value="1"/>
</dbReference>
<evidence type="ECO:0000259" key="7">
    <source>
        <dbReference type="SMART" id="SM00905"/>
    </source>
</evidence>
<accession>A0A1E5JTF4</accession>
<protein>
    <recommendedName>
        <fullName evidence="6">7,8-dihydroneopterin aldolase</fullName>
        <ecNumber evidence="6">4.1.2.25</ecNumber>
    </recommendedName>
</protein>
<reference evidence="8 9" key="1">
    <citation type="submission" date="2016-02" db="EMBL/GenBank/DDBJ databases">
        <title>Secondary metabolites in Legionella.</title>
        <authorList>
            <person name="Tobias N.J."/>
            <person name="Bode H.B."/>
        </authorList>
    </citation>
    <scope>NUCLEOTIDE SEQUENCE [LARGE SCALE GENOMIC DNA]</scope>
    <source>
        <strain evidence="8 9">DSM 19216</strain>
    </source>
</reference>
<comment type="pathway">
    <text evidence="2 6">Cofactor biosynthesis; tetrahydrofolate biosynthesis; 2-amino-4-hydroxy-6-hydroxymethyl-7,8-dihydropteridine diphosphate from 7,8-dihydroneopterin triphosphate: step 3/4.</text>
</comment>
<comment type="catalytic activity">
    <reaction evidence="1 6">
        <text>7,8-dihydroneopterin = 6-hydroxymethyl-7,8-dihydropterin + glycolaldehyde</text>
        <dbReference type="Rhea" id="RHEA:10540"/>
        <dbReference type="ChEBI" id="CHEBI:17001"/>
        <dbReference type="ChEBI" id="CHEBI:17071"/>
        <dbReference type="ChEBI" id="CHEBI:44841"/>
        <dbReference type="EC" id="4.1.2.25"/>
    </reaction>
</comment>
<dbReference type="InterPro" id="IPR043133">
    <property type="entry name" value="GTP-CH-I_C/QueF"/>
</dbReference>
<name>A0A1E5JTF4_9GAMM</name>
<dbReference type="NCBIfam" id="TIGR00526">
    <property type="entry name" value="folB_dom"/>
    <property type="match status" value="1"/>
</dbReference>
<keyword evidence="4 6" id="KW-0289">Folate biosynthesis</keyword>
<evidence type="ECO:0000313" key="9">
    <source>
        <dbReference type="Proteomes" id="UP000095229"/>
    </source>
</evidence>
<keyword evidence="9" id="KW-1185">Reference proteome</keyword>
<keyword evidence="5 6" id="KW-0456">Lyase</keyword>
<dbReference type="PANTHER" id="PTHR42844">
    <property type="entry name" value="DIHYDRONEOPTERIN ALDOLASE 1-RELATED"/>
    <property type="match status" value="1"/>
</dbReference>
<dbReference type="GO" id="GO:0046656">
    <property type="term" value="P:folic acid biosynthetic process"/>
    <property type="evidence" value="ECO:0007669"/>
    <property type="project" value="UniProtKB-UniRule"/>
</dbReference>
<dbReference type="PANTHER" id="PTHR42844:SF1">
    <property type="entry name" value="DIHYDRONEOPTERIN ALDOLASE 1-RELATED"/>
    <property type="match status" value="1"/>
</dbReference>
<dbReference type="SMART" id="SM00905">
    <property type="entry name" value="FolB"/>
    <property type="match status" value="1"/>
</dbReference>
<dbReference type="InterPro" id="IPR006157">
    <property type="entry name" value="FolB_dom"/>
</dbReference>
<sequence>MGIIISLKSVTLFCLVEITLDTLIIKALNVSTKIGVYEWEQRINQQLLIDISIDTDFSACQEDLTKTIDYEALCSSVTLYVESKSFQLIETVANEVADLIKKQFKVSQITVGISKPHAIKNTANIQVVARR</sequence>
<dbReference type="UniPathway" id="UPA00077">
    <property type="reaction ID" value="UER00154"/>
</dbReference>
<dbReference type="GO" id="GO:0046654">
    <property type="term" value="P:tetrahydrofolate biosynthetic process"/>
    <property type="evidence" value="ECO:0007669"/>
    <property type="project" value="UniProtKB-UniRule"/>
</dbReference>
<organism evidence="8 9">
    <name type="scientific">Legionella parisiensis</name>
    <dbReference type="NCBI Taxonomy" id="45071"/>
    <lineage>
        <taxon>Bacteria</taxon>
        <taxon>Pseudomonadati</taxon>
        <taxon>Pseudomonadota</taxon>
        <taxon>Gammaproteobacteria</taxon>
        <taxon>Legionellales</taxon>
        <taxon>Legionellaceae</taxon>
        <taxon>Legionella</taxon>
    </lineage>
</organism>
<evidence type="ECO:0000256" key="1">
    <source>
        <dbReference type="ARBA" id="ARBA00001353"/>
    </source>
</evidence>
<dbReference type="EMBL" id="LSOG01000037">
    <property type="protein sequence ID" value="OEH47806.1"/>
    <property type="molecule type" value="Genomic_DNA"/>
</dbReference>
<comment type="caution">
    <text evidence="8">The sequence shown here is derived from an EMBL/GenBank/DDBJ whole genome shotgun (WGS) entry which is preliminary data.</text>
</comment>
<dbReference type="EC" id="4.1.2.25" evidence="6"/>
<dbReference type="Pfam" id="PF02152">
    <property type="entry name" value="FolB"/>
    <property type="match status" value="1"/>
</dbReference>
<comment type="function">
    <text evidence="6">Catalyzes the conversion of 7,8-dihydroneopterin to 6-hydroxymethyl-7,8-dihydropterin.</text>
</comment>
<comment type="similarity">
    <text evidence="3 6">Belongs to the DHNA family.</text>
</comment>
<evidence type="ECO:0000313" key="8">
    <source>
        <dbReference type="EMBL" id="OEH47806.1"/>
    </source>
</evidence>
<dbReference type="AlphaFoldDB" id="A0A1E5JTF4"/>
<evidence type="ECO:0000256" key="4">
    <source>
        <dbReference type="ARBA" id="ARBA00022909"/>
    </source>
</evidence>
<dbReference type="STRING" id="45071.Lpar_1714"/>
<dbReference type="PATRIC" id="fig|45071.6.peg.1839"/>
<dbReference type="GO" id="GO:0004150">
    <property type="term" value="F:dihydroneopterin aldolase activity"/>
    <property type="evidence" value="ECO:0007669"/>
    <property type="project" value="UniProtKB-UniRule"/>
</dbReference>
<dbReference type="InterPro" id="IPR006156">
    <property type="entry name" value="Dihydroneopterin_aldolase"/>
</dbReference>
<proteinExistence type="inferred from homology"/>
<evidence type="ECO:0000256" key="6">
    <source>
        <dbReference type="RuleBase" id="RU362079"/>
    </source>
</evidence>
<evidence type="ECO:0000256" key="3">
    <source>
        <dbReference type="ARBA" id="ARBA00005708"/>
    </source>
</evidence>
<dbReference type="SUPFAM" id="SSF55620">
    <property type="entry name" value="Tetrahydrobiopterin biosynthesis enzymes-like"/>
    <property type="match status" value="1"/>
</dbReference>
<feature type="domain" description="Dihydroneopterin aldolase/epimerase" evidence="7">
    <location>
        <begin position="23"/>
        <end position="131"/>
    </location>
</feature>
<gene>
    <name evidence="8" type="primary">folB</name>
    <name evidence="8" type="ORF">lpari_01184</name>
</gene>
<dbReference type="Gene3D" id="3.30.1130.10">
    <property type="match status" value="1"/>
</dbReference>
<evidence type="ECO:0000256" key="2">
    <source>
        <dbReference type="ARBA" id="ARBA00005013"/>
    </source>
</evidence>
<dbReference type="Proteomes" id="UP000095229">
    <property type="component" value="Unassembled WGS sequence"/>
</dbReference>
<evidence type="ECO:0000256" key="5">
    <source>
        <dbReference type="ARBA" id="ARBA00023239"/>
    </source>
</evidence>
<dbReference type="GO" id="GO:0005737">
    <property type="term" value="C:cytoplasm"/>
    <property type="evidence" value="ECO:0007669"/>
    <property type="project" value="TreeGrafter"/>
</dbReference>